<dbReference type="PANTHER" id="PTHR10418">
    <property type="entry name" value="SECURIN-3"/>
    <property type="match status" value="1"/>
</dbReference>
<evidence type="ECO:0000256" key="14">
    <source>
        <dbReference type="SAM" id="MobiDB-lite"/>
    </source>
</evidence>
<evidence type="ECO:0000256" key="7">
    <source>
        <dbReference type="ARBA" id="ARBA00022776"/>
    </source>
</evidence>
<keyword evidence="9" id="KW-0832">Ubl conjugation</keyword>
<dbReference type="GO" id="GO:0017124">
    <property type="term" value="F:SH3 domain binding"/>
    <property type="evidence" value="ECO:0007669"/>
    <property type="project" value="UniProtKB-KW"/>
</dbReference>
<dbReference type="InterPro" id="IPR006940">
    <property type="entry name" value="Securin_separation_inhibitor"/>
</dbReference>
<dbReference type="OrthoDB" id="9905975at2759"/>
<evidence type="ECO:0000256" key="3">
    <source>
        <dbReference type="ARBA" id="ARBA00009264"/>
    </source>
</evidence>
<comment type="subcellular location">
    <subcellularLocation>
        <location evidence="2">Cytoplasm</location>
    </subcellularLocation>
    <subcellularLocation>
        <location evidence="1">Nucleus</location>
    </subcellularLocation>
</comment>
<dbReference type="GO" id="GO:0005634">
    <property type="term" value="C:nucleus"/>
    <property type="evidence" value="ECO:0007669"/>
    <property type="project" value="UniProtKB-SubCell"/>
</dbReference>
<keyword evidence="10" id="KW-0729">SH3-binding</keyword>
<sequence length="194" mass="21715">MATLIFIDKENGEVGAAKNQLRLPSGSSKVLSERTQVSTPLPKKTISTSPATSHSVRKALGNLNRTEGVMSKTEKIRQKNQPCAANKITEKSAGLESCDAVTEEDWPEIENMFPYDPRDFESFDLPEEHKVSNINLCGVPLMIFERTYDRCVNMVPSPVKIEEFSWESNLLQSTTDFLATLDEIIDMPSPNYDL</sequence>
<keyword evidence="16" id="KW-1185">Reference proteome</keyword>
<evidence type="ECO:0000313" key="15">
    <source>
        <dbReference type="EMBL" id="KFV57957.1"/>
    </source>
</evidence>
<keyword evidence="7" id="KW-0498">Mitosis</keyword>
<proteinExistence type="inferred from homology"/>
<keyword evidence="11" id="KW-0539">Nucleus</keyword>
<evidence type="ECO:0000256" key="4">
    <source>
        <dbReference type="ARBA" id="ARBA00022490"/>
    </source>
</evidence>
<evidence type="ECO:0000256" key="10">
    <source>
        <dbReference type="ARBA" id="ARBA00023036"/>
    </source>
</evidence>
<evidence type="ECO:0000256" key="5">
    <source>
        <dbReference type="ARBA" id="ARBA00022618"/>
    </source>
</evidence>
<reference evidence="15 16" key="1">
    <citation type="submission" date="2014-04" db="EMBL/GenBank/DDBJ databases">
        <title>Genome evolution of avian class.</title>
        <authorList>
            <person name="Zhang G."/>
            <person name="Li C."/>
        </authorList>
    </citation>
    <scope>NUCLEOTIDE SEQUENCE [LARGE SCALE GENOMIC DNA]</scope>
    <source>
        <strain evidence="15">BGI_N341</strain>
    </source>
</reference>
<dbReference type="OMA" id="PPVCYDF"/>
<keyword evidence="12" id="KW-0131">Cell cycle</keyword>
<evidence type="ECO:0000256" key="11">
    <source>
        <dbReference type="ARBA" id="ARBA00023242"/>
    </source>
</evidence>
<accession>A0A093FJQ7</accession>
<dbReference type="PANTHER" id="PTHR10418:SF2">
    <property type="entry name" value="SECURIN"/>
    <property type="match status" value="1"/>
</dbReference>
<organism evidence="15 16">
    <name type="scientific">Tyto alba</name>
    <name type="common">Barn owl</name>
    <dbReference type="NCBI Taxonomy" id="56313"/>
    <lineage>
        <taxon>Eukaryota</taxon>
        <taxon>Metazoa</taxon>
        <taxon>Chordata</taxon>
        <taxon>Craniata</taxon>
        <taxon>Vertebrata</taxon>
        <taxon>Euteleostomi</taxon>
        <taxon>Archelosauria</taxon>
        <taxon>Archosauria</taxon>
        <taxon>Dinosauria</taxon>
        <taxon>Saurischia</taxon>
        <taxon>Theropoda</taxon>
        <taxon>Coelurosauria</taxon>
        <taxon>Aves</taxon>
        <taxon>Neognathae</taxon>
        <taxon>Neoaves</taxon>
        <taxon>Telluraves</taxon>
        <taxon>Strigiformes</taxon>
        <taxon>Tytonidae</taxon>
        <taxon>Tyto</taxon>
    </lineage>
</organism>
<dbReference type="GO" id="GO:0005737">
    <property type="term" value="C:cytoplasm"/>
    <property type="evidence" value="ECO:0007669"/>
    <property type="project" value="UniProtKB-SubCell"/>
</dbReference>
<evidence type="ECO:0000256" key="13">
    <source>
        <dbReference type="ARBA" id="ARBA00039185"/>
    </source>
</evidence>
<name>A0A093FJQ7_TYTAL</name>
<keyword evidence="6" id="KW-0677">Repeat</keyword>
<evidence type="ECO:0000256" key="1">
    <source>
        <dbReference type="ARBA" id="ARBA00004123"/>
    </source>
</evidence>
<dbReference type="GO" id="GO:0051301">
    <property type="term" value="P:cell division"/>
    <property type="evidence" value="ECO:0007669"/>
    <property type="project" value="UniProtKB-KW"/>
</dbReference>
<gene>
    <name evidence="15" type="ORF">N341_02432</name>
</gene>
<dbReference type="AlphaFoldDB" id="A0A093FJQ7"/>
<dbReference type="Proteomes" id="UP000054190">
    <property type="component" value="Unassembled WGS sequence"/>
</dbReference>
<dbReference type="GO" id="GO:0051276">
    <property type="term" value="P:chromosome organization"/>
    <property type="evidence" value="ECO:0007669"/>
    <property type="project" value="InterPro"/>
</dbReference>
<dbReference type="GO" id="GO:0045143">
    <property type="term" value="P:homologous chromosome segregation"/>
    <property type="evidence" value="ECO:0007669"/>
    <property type="project" value="TreeGrafter"/>
</dbReference>
<protein>
    <recommendedName>
        <fullName evidence="13">Securin</fullName>
    </recommendedName>
</protein>
<keyword evidence="4" id="KW-0963">Cytoplasm</keyword>
<evidence type="ECO:0000256" key="2">
    <source>
        <dbReference type="ARBA" id="ARBA00004496"/>
    </source>
</evidence>
<dbReference type="EMBL" id="KK397228">
    <property type="protein sequence ID" value="KFV57957.1"/>
    <property type="molecule type" value="Genomic_DNA"/>
</dbReference>
<evidence type="ECO:0000256" key="9">
    <source>
        <dbReference type="ARBA" id="ARBA00022843"/>
    </source>
</evidence>
<evidence type="ECO:0000256" key="8">
    <source>
        <dbReference type="ARBA" id="ARBA00022829"/>
    </source>
</evidence>
<evidence type="ECO:0000256" key="12">
    <source>
        <dbReference type="ARBA" id="ARBA00023306"/>
    </source>
</evidence>
<evidence type="ECO:0000313" key="16">
    <source>
        <dbReference type="Proteomes" id="UP000054190"/>
    </source>
</evidence>
<feature type="region of interest" description="Disordered" evidence="14">
    <location>
        <begin position="25"/>
        <end position="53"/>
    </location>
</feature>
<keyword evidence="8" id="KW-0159">Chromosome partition</keyword>
<comment type="similarity">
    <text evidence="3">Belongs to the securin family.</text>
</comment>
<dbReference type="Pfam" id="PF04856">
    <property type="entry name" value="Securin"/>
    <property type="match status" value="1"/>
</dbReference>
<evidence type="ECO:0000256" key="6">
    <source>
        <dbReference type="ARBA" id="ARBA00022737"/>
    </source>
</evidence>
<keyword evidence="5" id="KW-0132">Cell division</keyword>